<evidence type="ECO:0000313" key="8">
    <source>
        <dbReference type="EMBL" id="PKU72581.1"/>
    </source>
</evidence>
<dbReference type="EMBL" id="KZ502817">
    <property type="protein sequence ID" value="PKU72581.1"/>
    <property type="molecule type" value="Genomic_DNA"/>
</dbReference>
<keyword evidence="6 7" id="KW-0472">Membrane</keyword>
<feature type="transmembrane region" description="Helical" evidence="7">
    <location>
        <begin position="315"/>
        <end position="334"/>
    </location>
</feature>
<dbReference type="SUPFAM" id="SSF103481">
    <property type="entry name" value="Multidrug resistance efflux transporter EmrE"/>
    <property type="match status" value="1"/>
</dbReference>
<dbReference type="InterPro" id="IPR030182">
    <property type="entry name" value="PUP_plant"/>
</dbReference>
<evidence type="ECO:0000256" key="4">
    <source>
        <dbReference type="ARBA" id="ARBA00022692"/>
    </source>
</evidence>
<dbReference type="Pfam" id="PF16913">
    <property type="entry name" value="PUNUT"/>
    <property type="match status" value="1"/>
</dbReference>
<dbReference type="GO" id="GO:0015211">
    <property type="term" value="F:purine nucleoside transmembrane transporter activity"/>
    <property type="evidence" value="ECO:0007669"/>
    <property type="project" value="UniProtKB-UniRule"/>
</dbReference>
<reference evidence="8 9" key="1">
    <citation type="journal article" date="2016" name="Sci. Rep.">
        <title>The Dendrobium catenatum Lindl. genome sequence provides insights into polysaccharide synthase, floral development and adaptive evolution.</title>
        <authorList>
            <person name="Zhang G.Q."/>
            <person name="Xu Q."/>
            <person name="Bian C."/>
            <person name="Tsai W.C."/>
            <person name="Yeh C.M."/>
            <person name="Liu K.W."/>
            <person name="Yoshida K."/>
            <person name="Zhang L.S."/>
            <person name="Chang S.B."/>
            <person name="Chen F."/>
            <person name="Shi Y."/>
            <person name="Su Y.Y."/>
            <person name="Zhang Y.Q."/>
            <person name="Chen L.J."/>
            <person name="Yin Y."/>
            <person name="Lin M."/>
            <person name="Huang H."/>
            <person name="Deng H."/>
            <person name="Wang Z.W."/>
            <person name="Zhu S.L."/>
            <person name="Zhao X."/>
            <person name="Deng C."/>
            <person name="Niu S.C."/>
            <person name="Huang J."/>
            <person name="Wang M."/>
            <person name="Liu G.H."/>
            <person name="Yang H.J."/>
            <person name="Xiao X.J."/>
            <person name="Hsiao Y.Y."/>
            <person name="Wu W.L."/>
            <person name="Chen Y.Y."/>
            <person name="Mitsuda N."/>
            <person name="Ohme-Takagi M."/>
            <person name="Luo Y.B."/>
            <person name="Van de Peer Y."/>
            <person name="Liu Z.J."/>
        </authorList>
    </citation>
    <scope>NUCLEOTIDE SEQUENCE [LARGE SCALE GENOMIC DNA]</scope>
    <source>
        <tissue evidence="8">The whole plant</tissue>
    </source>
</reference>
<dbReference type="AlphaFoldDB" id="A0A2I0WA98"/>
<dbReference type="OrthoDB" id="781141at2759"/>
<name>A0A2I0WA98_9ASPA</name>
<comment type="similarity">
    <text evidence="2 7">Belongs to the purine permeases (TC 2.A.7.14) family.</text>
</comment>
<comment type="subcellular location">
    <subcellularLocation>
        <location evidence="1 7">Membrane</location>
        <topology evidence="1 7">Multi-pass membrane protein</topology>
    </subcellularLocation>
</comment>
<evidence type="ECO:0000256" key="1">
    <source>
        <dbReference type="ARBA" id="ARBA00004141"/>
    </source>
</evidence>
<protein>
    <recommendedName>
        <fullName evidence="7">Probable purine permease</fullName>
    </recommendedName>
</protein>
<keyword evidence="3 7" id="KW-0813">Transport</keyword>
<accession>A0A2I0WA98</accession>
<keyword evidence="9" id="KW-1185">Reference proteome</keyword>
<dbReference type="InterPro" id="IPR037185">
    <property type="entry name" value="EmrE-like"/>
</dbReference>
<feature type="transmembrane region" description="Helical" evidence="7">
    <location>
        <begin position="56"/>
        <end position="72"/>
    </location>
</feature>
<feature type="transmembrane region" description="Helical" evidence="7">
    <location>
        <begin position="149"/>
        <end position="169"/>
    </location>
</feature>
<evidence type="ECO:0000256" key="2">
    <source>
        <dbReference type="ARBA" id="ARBA00006213"/>
    </source>
</evidence>
<feature type="transmembrane region" description="Helical" evidence="7">
    <location>
        <begin position="181"/>
        <end position="201"/>
    </location>
</feature>
<keyword evidence="4 7" id="KW-0812">Transmembrane</keyword>
<evidence type="ECO:0000256" key="6">
    <source>
        <dbReference type="ARBA" id="ARBA00023136"/>
    </source>
</evidence>
<organism evidence="8 9">
    <name type="scientific">Dendrobium catenatum</name>
    <dbReference type="NCBI Taxonomy" id="906689"/>
    <lineage>
        <taxon>Eukaryota</taxon>
        <taxon>Viridiplantae</taxon>
        <taxon>Streptophyta</taxon>
        <taxon>Embryophyta</taxon>
        <taxon>Tracheophyta</taxon>
        <taxon>Spermatophyta</taxon>
        <taxon>Magnoliopsida</taxon>
        <taxon>Liliopsida</taxon>
        <taxon>Asparagales</taxon>
        <taxon>Orchidaceae</taxon>
        <taxon>Epidendroideae</taxon>
        <taxon>Malaxideae</taxon>
        <taxon>Dendrobiinae</taxon>
        <taxon>Dendrobium</taxon>
    </lineage>
</organism>
<dbReference type="PANTHER" id="PTHR31376:SF105">
    <property type="entry name" value="PURINE PERMEASE-RELATED"/>
    <property type="match status" value="1"/>
</dbReference>
<dbReference type="GO" id="GO:0016020">
    <property type="term" value="C:membrane"/>
    <property type="evidence" value="ECO:0007669"/>
    <property type="project" value="UniProtKB-SubCell"/>
</dbReference>
<proteinExistence type="inferred from homology"/>
<feature type="transmembrane region" description="Helical" evidence="7">
    <location>
        <begin position="213"/>
        <end position="240"/>
    </location>
</feature>
<feature type="transmembrane region" description="Helical" evidence="7">
    <location>
        <begin position="288"/>
        <end position="309"/>
    </location>
</feature>
<evidence type="ECO:0000256" key="5">
    <source>
        <dbReference type="ARBA" id="ARBA00022989"/>
    </source>
</evidence>
<reference evidence="8 9" key="2">
    <citation type="journal article" date="2017" name="Nature">
        <title>The Apostasia genome and the evolution of orchids.</title>
        <authorList>
            <person name="Zhang G.Q."/>
            <person name="Liu K.W."/>
            <person name="Li Z."/>
            <person name="Lohaus R."/>
            <person name="Hsiao Y.Y."/>
            <person name="Niu S.C."/>
            <person name="Wang J.Y."/>
            <person name="Lin Y.C."/>
            <person name="Xu Q."/>
            <person name="Chen L.J."/>
            <person name="Yoshida K."/>
            <person name="Fujiwara S."/>
            <person name="Wang Z.W."/>
            <person name="Zhang Y.Q."/>
            <person name="Mitsuda N."/>
            <person name="Wang M."/>
            <person name="Liu G.H."/>
            <person name="Pecoraro L."/>
            <person name="Huang H.X."/>
            <person name="Xiao X.J."/>
            <person name="Lin M."/>
            <person name="Wu X.Y."/>
            <person name="Wu W.L."/>
            <person name="Chen Y.Y."/>
            <person name="Chang S.B."/>
            <person name="Sakamoto S."/>
            <person name="Ohme-Takagi M."/>
            <person name="Yagi M."/>
            <person name="Zeng S.J."/>
            <person name="Shen C.Y."/>
            <person name="Yeh C.M."/>
            <person name="Luo Y.B."/>
            <person name="Tsai W.C."/>
            <person name="Van de Peer Y."/>
            <person name="Liu Z.J."/>
        </authorList>
    </citation>
    <scope>NUCLEOTIDE SEQUENCE [LARGE SCALE GENOMIC DNA]</scope>
    <source>
        <tissue evidence="8">The whole plant</tissue>
    </source>
</reference>
<gene>
    <name evidence="8" type="primary">PUP1</name>
    <name evidence="8" type="ORF">MA16_Dca026040</name>
</gene>
<evidence type="ECO:0000256" key="7">
    <source>
        <dbReference type="RuleBase" id="RU368015"/>
    </source>
</evidence>
<dbReference type="GO" id="GO:0005345">
    <property type="term" value="F:purine nucleobase transmembrane transporter activity"/>
    <property type="evidence" value="ECO:0007669"/>
    <property type="project" value="UniProtKB-UniRule"/>
</dbReference>
<dbReference type="Proteomes" id="UP000233837">
    <property type="component" value="Unassembled WGS sequence"/>
</dbReference>
<feature type="transmembrane region" description="Helical" evidence="7">
    <location>
        <begin position="260"/>
        <end position="281"/>
    </location>
</feature>
<dbReference type="PANTHER" id="PTHR31376">
    <property type="entry name" value="OS09G0467300 PROTEIN-RELATED"/>
    <property type="match status" value="1"/>
</dbReference>
<evidence type="ECO:0000313" key="9">
    <source>
        <dbReference type="Proteomes" id="UP000233837"/>
    </source>
</evidence>
<evidence type="ECO:0000256" key="3">
    <source>
        <dbReference type="ARBA" id="ARBA00022448"/>
    </source>
</evidence>
<keyword evidence="5 7" id="KW-1133">Transmembrane helix</keyword>
<feature type="transmembrane region" description="Helical" evidence="7">
    <location>
        <begin position="27"/>
        <end position="50"/>
    </location>
</feature>
<feature type="transmembrane region" description="Helical" evidence="7">
    <location>
        <begin position="93"/>
        <end position="114"/>
    </location>
</feature>
<sequence>MAIESQVVYNNSINQESPASKKRLSPFLFLNLFFLVIGCGGMPLLLRLYFVHGGHLIWFSTFLQTAAFPLLLPPLLISNSNKPKLCSLRTPPLLLSCTILGLLTGLVNLFYAYGLSYVPVSISSLLLSTQLSFTALFSFLIVKQRFTPFSINAVVLLTVGAVILGVNSAGNRPEGENRTHYYFGFAMTLGAALLDGLLPTLSELMYKKARQLVTYTMVLETQVVMGFFATAFCAVGMLINNEFQVISKEAKEYGLGETKYYMVIISFAVVMQCFFLGRVGVVLYSSALLTGIVVDVLLPVTVVLAVIFFHEPFTSDKAVALVLSIWGFTSYVYGEIKDTRKRKKSAVMVEAIHPALEN</sequence>
<feature type="transmembrane region" description="Helical" evidence="7">
    <location>
        <begin position="120"/>
        <end position="142"/>
    </location>
</feature>
<dbReference type="STRING" id="906689.A0A2I0WA98"/>